<feature type="transmembrane region" description="Helical" evidence="1">
    <location>
        <begin position="12"/>
        <end position="35"/>
    </location>
</feature>
<gene>
    <name evidence="2" type="ORF">APZ41_019065</name>
</gene>
<dbReference type="STRING" id="207340.APZ41_019065"/>
<keyword evidence="1" id="KW-1133">Transmembrane helix</keyword>
<proteinExistence type="predicted"/>
<protein>
    <recommendedName>
        <fullName evidence="4">DUF2474 domain-containing protein</fullName>
    </recommendedName>
</protein>
<dbReference type="RefSeq" id="WP_076970408.1">
    <property type="nucleotide sequence ID" value="NZ_AP031464.1"/>
</dbReference>
<evidence type="ECO:0000256" key="1">
    <source>
        <dbReference type="SAM" id="Phobius"/>
    </source>
</evidence>
<dbReference type="OrthoDB" id="7283697at2"/>
<keyword evidence="1" id="KW-0472">Membrane</keyword>
<keyword evidence="1" id="KW-0812">Transmembrane</keyword>
<keyword evidence="3" id="KW-1185">Reference proteome</keyword>
<evidence type="ECO:0000313" key="2">
    <source>
        <dbReference type="EMBL" id="ONH81589.1"/>
    </source>
</evidence>
<dbReference type="EMBL" id="LLWF02000105">
    <property type="protein sequence ID" value="ONH81589.1"/>
    <property type="molecule type" value="Genomic_DNA"/>
</dbReference>
<name>A0A1S8D0S5_9PROT</name>
<evidence type="ECO:0000313" key="3">
    <source>
        <dbReference type="Proteomes" id="UP000054844"/>
    </source>
</evidence>
<reference evidence="2" key="1">
    <citation type="submission" date="2016-12" db="EMBL/GenBank/DDBJ databases">
        <title>Draft genome sequence of Roseomonas mucosa strain AU37, isolated from a peripheral intravenous catheter.</title>
        <authorList>
            <person name="Choudhury M.A."/>
            <person name="Sidjabat H.E."/>
            <person name="Wailan A.M."/>
            <person name="Zhang L."/>
            <person name="Marsh N.M."/>
            <person name="Rickard C.M."/>
            <person name="Davies M."/>
            <person name="Mcmillan D.J."/>
        </authorList>
    </citation>
    <scope>NUCLEOTIDE SEQUENCE [LARGE SCALE GENOMIC DNA]</scope>
    <source>
        <strain evidence="2">AU37</strain>
    </source>
</reference>
<evidence type="ECO:0008006" key="4">
    <source>
        <dbReference type="Google" id="ProtNLM"/>
    </source>
</evidence>
<sequence length="43" mass="4619">MPTQTSFPRRLGWLVLIWAGSVLALGVVASVFRILMSMAGLTA</sequence>
<organism evidence="2 3">
    <name type="scientific">Roseomonas mucosa</name>
    <dbReference type="NCBI Taxonomy" id="207340"/>
    <lineage>
        <taxon>Bacteria</taxon>
        <taxon>Pseudomonadati</taxon>
        <taxon>Pseudomonadota</taxon>
        <taxon>Alphaproteobacteria</taxon>
        <taxon>Acetobacterales</taxon>
        <taxon>Roseomonadaceae</taxon>
        <taxon>Roseomonas</taxon>
    </lineage>
</organism>
<dbReference type="Proteomes" id="UP000054844">
    <property type="component" value="Unassembled WGS sequence"/>
</dbReference>
<dbReference type="Pfam" id="PF10617">
    <property type="entry name" value="DUF2474"/>
    <property type="match status" value="1"/>
</dbReference>
<accession>A0A1S8D0S5</accession>
<dbReference type="AlphaFoldDB" id="A0A1S8D0S5"/>
<dbReference type="InterPro" id="IPR018895">
    <property type="entry name" value="DUF2474"/>
</dbReference>
<comment type="caution">
    <text evidence="2">The sequence shown here is derived from an EMBL/GenBank/DDBJ whole genome shotgun (WGS) entry which is preliminary data.</text>
</comment>